<gene>
    <name evidence="2" type="ORF">GCM10009129_13840</name>
</gene>
<feature type="compositionally biased region" description="Basic and acidic residues" evidence="1">
    <location>
        <begin position="33"/>
        <end position="57"/>
    </location>
</feature>
<evidence type="ECO:0000256" key="1">
    <source>
        <dbReference type="SAM" id="MobiDB-lite"/>
    </source>
</evidence>
<protein>
    <submittedName>
        <fullName evidence="2">Uncharacterized protein</fullName>
    </submittedName>
</protein>
<evidence type="ECO:0000313" key="3">
    <source>
        <dbReference type="Proteomes" id="UP001501787"/>
    </source>
</evidence>
<dbReference type="SUPFAM" id="SSF58026">
    <property type="entry name" value="Delta-sleep-inducing peptide immunoreactive peptide"/>
    <property type="match status" value="1"/>
</dbReference>
<feature type="region of interest" description="Disordered" evidence="1">
    <location>
        <begin position="30"/>
        <end position="57"/>
    </location>
</feature>
<dbReference type="EMBL" id="BAAAFR010000004">
    <property type="protein sequence ID" value="GAA0317566.1"/>
    <property type="molecule type" value="Genomic_DNA"/>
</dbReference>
<proteinExistence type="predicted"/>
<dbReference type="Gene3D" id="1.20.5.490">
    <property type="entry name" value="Single helix bin"/>
    <property type="match status" value="1"/>
</dbReference>
<reference evidence="2 3" key="1">
    <citation type="journal article" date="2019" name="Int. J. Syst. Evol. Microbiol.">
        <title>The Global Catalogue of Microorganisms (GCM) 10K type strain sequencing project: providing services to taxonomists for standard genome sequencing and annotation.</title>
        <authorList>
            <consortium name="The Broad Institute Genomics Platform"/>
            <consortium name="The Broad Institute Genome Sequencing Center for Infectious Disease"/>
            <person name="Wu L."/>
            <person name="Ma J."/>
        </authorList>
    </citation>
    <scope>NUCLEOTIDE SEQUENCE [LARGE SCALE GENOMIC DNA]</scope>
    <source>
        <strain evidence="2 3">JCM 16343</strain>
    </source>
</reference>
<accession>A0ABN0VUI7</accession>
<name>A0ABN0VUI7_9GAMM</name>
<dbReference type="Proteomes" id="UP001501787">
    <property type="component" value="Unassembled WGS sequence"/>
</dbReference>
<keyword evidence="3" id="KW-1185">Reference proteome</keyword>
<sequence>MYEQLKILEAMILDIKQQYHKVSAELQHLKSQPKTDDRDVHQLQKQRDDSVAAHERAQQQLADLDHRYQSLAEAHHMMGEEHEELQNQIEELQHRNTRLEQQNQLFKQQAMDIKKINHELQEKNQLAAERTQVVLERLTQIDQMNAE</sequence>
<comment type="caution">
    <text evidence="2">The sequence shown here is derived from an EMBL/GenBank/DDBJ whole genome shotgun (WGS) entry which is preliminary data.</text>
</comment>
<organism evidence="2 3">
    <name type="scientific">Psychrobacter aestuarii</name>
    <dbReference type="NCBI Taxonomy" id="556327"/>
    <lineage>
        <taxon>Bacteria</taxon>
        <taxon>Pseudomonadati</taxon>
        <taxon>Pseudomonadota</taxon>
        <taxon>Gammaproteobacteria</taxon>
        <taxon>Moraxellales</taxon>
        <taxon>Moraxellaceae</taxon>
        <taxon>Psychrobacter</taxon>
    </lineage>
</organism>
<dbReference type="RefSeq" id="WP_201504902.1">
    <property type="nucleotide sequence ID" value="NZ_BAAAFR010000004.1"/>
</dbReference>
<evidence type="ECO:0000313" key="2">
    <source>
        <dbReference type="EMBL" id="GAA0317566.1"/>
    </source>
</evidence>